<keyword evidence="3" id="KW-1185">Reference proteome</keyword>
<comment type="caution">
    <text evidence="2">The sequence shown here is derived from an EMBL/GenBank/DDBJ whole genome shotgun (WGS) entry which is preliminary data.</text>
</comment>
<keyword evidence="1" id="KW-1133">Transmembrane helix</keyword>
<dbReference type="EMBL" id="SIHI01000025">
    <property type="protein sequence ID" value="TWT47041.1"/>
    <property type="molecule type" value="Genomic_DNA"/>
</dbReference>
<keyword evidence="1" id="KW-0472">Membrane</keyword>
<keyword evidence="1" id="KW-0812">Transmembrane</keyword>
<sequence>MRSFIPLSLVFIFFLSGNGLQGQDGFSLGSGVTVPGRISSPFNTWVPIEFSARNASDEDRMVLITSALDGEASQSYGRRLWLPANSVRRASYLVRTPALPNPKSDPVNAELRTMFLLEKNGVETAVTFFGEGKVNTRPIRCARDAATTLILTDYGKVEAESLVRSITDYNQISYYSIRGQESARRVMDYDGLTHLVLASRSMEMDPEAIDAVREWVFAGGRLWIMLDQTGESLANALLTDGGSLVPVDETELTSIAITSHPGSSTSGDSQEISYETPVPMVNVLADDFETILDCQGWPAAMVKPYGRGEVLVTTVGAPAWHLTKHFEARREEETPGLTRAGLSLSERFYRPKTFIEVAEPDCSEPTLSQIGYVIPSRSRVVFILIAFCAALVLVSLMQWKREQLMSMTVYAPLLAFTAMGALVAMGASSRTAIPTTSATMYIAEVDESGHRLLEGARTIYRDDAGDIPIELDADGFYEFVPSLPGAAKRMIWTDSGSVRWENLDIPAGVQTAKFRLMQNERPTAAVLSFGMDGLSGRLTNVPESEIRESLIAFPGGRFSRVEFAEGGLIQCPLSGTLADDQFVSGDVLDDRERRYVSISKELFQSHRRLPDSPRLYYWTDASPIRIDDISPERRVGDALFSVPISIHAPAPGSPFAASSSMIGYRATNHPIYGTSTVYVNQDGAWRASTSQESYTTLQCFLPDDIGPIGVSEIRATLDLRIANRELKLLVIRPDGEEQEIATWTSPVGQKQVVLQDEAFFSDDPQDFLTLLLHVGPPLQQIEGEGENALGWSINDITFEGEFVAR</sequence>
<evidence type="ECO:0000256" key="1">
    <source>
        <dbReference type="SAM" id="Phobius"/>
    </source>
</evidence>
<dbReference type="OrthoDB" id="232908at2"/>
<dbReference type="AlphaFoldDB" id="A0A5C5WAL0"/>
<organism evidence="2 3">
    <name type="scientific">Thalassoglobus neptunius</name>
    <dbReference type="NCBI Taxonomy" id="1938619"/>
    <lineage>
        <taxon>Bacteria</taxon>
        <taxon>Pseudomonadati</taxon>
        <taxon>Planctomycetota</taxon>
        <taxon>Planctomycetia</taxon>
        <taxon>Planctomycetales</taxon>
        <taxon>Planctomycetaceae</taxon>
        <taxon>Thalassoglobus</taxon>
    </lineage>
</organism>
<proteinExistence type="predicted"/>
<feature type="transmembrane region" description="Helical" evidence="1">
    <location>
        <begin position="409"/>
        <end position="427"/>
    </location>
</feature>
<gene>
    <name evidence="2" type="ORF">KOR42_42380</name>
</gene>
<dbReference type="SUPFAM" id="SSF52317">
    <property type="entry name" value="Class I glutamine amidotransferase-like"/>
    <property type="match status" value="1"/>
</dbReference>
<dbReference type="Proteomes" id="UP000317243">
    <property type="component" value="Unassembled WGS sequence"/>
</dbReference>
<name>A0A5C5WAL0_9PLAN</name>
<evidence type="ECO:0000313" key="2">
    <source>
        <dbReference type="EMBL" id="TWT47041.1"/>
    </source>
</evidence>
<reference evidence="2 3" key="1">
    <citation type="submission" date="2019-02" db="EMBL/GenBank/DDBJ databases">
        <title>Deep-cultivation of Planctomycetes and their phenomic and genomic characterization uncovers novel biology.</title>
        <authorList>
            <person name="Wiegand S."/>
            <person name="Jogler M."/>
            <person name="Boedeker C."/>
            <person name="Pinto D."/>
            <person name="Vollmers J."/>
            <person name="Rivas-Marin E."/>
            <person name="Kohn T."/>
            <person name="Peeters S.H."/>
            <person name="Heuer A."/>
            <person name="Rast P."/>
            <person name="Oberbeckmann S."/>
            <person name="Bunk B."/>
            <person name="Jeske O."/>
            <person name="Meyerdierks A."/>
            <person name="Storesund J.E."/>
            <person name="Kallscheuer N."/>
            <person name="Luecker S."/>
            <person name="Lage O.M."/>
            <person name="Pohl T."/>
            <person name="Merkel B.J."/>
            <person name="Hornburger P."/>
            <person name="Mueller R.-W."/>
            <person name="Bruemmer F."/>
            <person name="Labrenz M."/>
            <person name="Spormann A.M."/>
            <person name="Op Den Camp H."/>
            <person name="Overmann J."/>
            <person name="Amann R."/>
            <person name="Jetten M.S.M."/>
            <person name="Mascher T."/>
            <person name="Medema M.H."/>
            <person name="Devos D.P."/>
            <person name="Kaster A.-K."/>
            <person name="Ovreas L."/>
            <person name="Rohde M."/>
            <person name="Galperin M.Y."/>
            <person name="Jogler C."/>
        </authorList>
    </citation>
    <scope>NUCLEOTIDE SEQUENCE [LARGE SCALE GENOMIC DNA]</scope>
    <source>
        <strain evidence="2 3">KOR42</strain>
    </source>
</reference>
<dbReference type="RefSeq" id="WP_146511617.1">
    <property type="nucleotide sequence ID" value="NZ_SIHI01000025.1"/>
</dbReference>
<dbReference type="InterPro" id="IPR029062">
    <property type="entry name" value="Class_I_gatase-like"/>
</dbReference>
<evidence type="ECO:0000313" key="3">
    <source>
        <dbReference type="Proteomes" id="UP000317243"/>
    </source>
</evidence>
<accession>A0A5C5WAL0</accession>
<protein>
    <submittedName>
        <fullName evidence="2">Uncharacterized protein</fullName>
    </submittedName>
</protein>
<feature type="transmembrane region" description="Helical" evidence="1">
    <location>
        <begin position="380"/>
        <end position="397"/>
    </location>
</feature>